<dbReference type="Proteomes" id="UP000596660">
    <property type="component" value="Unplaced"/>
</dbReference>
<dbReference type="PANTHER" id="PTHR34835:SF90">
    <property type="entry name" value="AMINOTRANSFERASE-LIKE PLANT MOBILE DOMAIN-CONTAINING PROTEIN"/>
    <property type="match status" value="1"/>
</dbReference>
<dbReference type="AlphaFoldDB" id="A0A803N244"/>
<name>A0A803N244_CHEQI</name>
<reference evidence="1" key="1">
    <citation type="journal article" date="2017" name="Nature">
        <title>The genome of Chenopodium quinoa.</title>
        <authorList>
            <person name="Jarvis D.E."/>
            <person name="Ho Y.S."/>
            <person name="Lightfoot D.J."/>
            <person name="Schmoeckel S.M."/>
            <person name="Li B."/>
            <person name="Borm T.J.A."/>
            <person name="Ohyanagi H."/>
            <person name="Mineta K."/>
            <person name="Michell C.T."/>
            <person name="Saber N."/>
            <person name="Kharbatia N.M."/>
            <person name="Rupper R.R."/>
            <person name="Sharp A.R."/>
            <person name="Dally N."/>
            <person name="Boughton B.A."/>
            <person name="Woo Y.H."/>
            <person name="Gao G."/>
            <person name="Schijlen E.G.W.M."/>
            <person name="Guo X."/>
            <person name="Momin A.A."/>
            <person name="Negrao S."/>
            <person name="Al-Babili S."/>
            <person name="Gehring C."/>
            <person name="Roessner U."/>
            <person name="Jung C."/>
            <person name="Murphy K."/>
            <person name="Arold S.T."/>
            <person name="Gojobori T."/>
            <person name="van der Linden C.G."/>
            <person name="van Loo E.N."/>
            <person name="Jellen E.N."/>
            <person name="Maughan P.J."/>
            <person name="Tester M."/>
        </authorList>
    </citation>
    <scope>NUCLEOTIDE SEQUENCE [LARGE SCALE GENOMIC DNA]</scope>
    <source>
        <strain evidence="1">cv. PI 614886</strain>
    </source>
</reference>
<reference evidence="1" key="2">
    <citation type="submission" date="2021-03" db="UniProtKB">
        <authorList>
            <consortium name="EnsemblPlants"/>
        </authorList>
    </citation>
    <scope>IDENTIFICATION</scope>
</reference>
<protein>
    <submittedName>
        <fullName evidence="1">Uncharacterized protein</fullName>
    </submittedName>
</protein>
<evidence type="ECO:0000313" key="2">
    <source>
        <dbReference type="Proteomes" id="UP000596660"/>
    </source>
</evidence>
<dbReference type="Gramene" id="AUR62039197-RA">
    <property type="protein sequence ID" value="AUR62039197-RA:cds"/>
    <property type="gene ID" value="AUR62039197"/>
</dbReference>
<organism evidence="1 2">
    <name type="scientific">Chenopodium quinoa</name>
    <name type="common">Quinoa</name>
    <dbReference type="NCBI Taxonomy" id="63459"/>
    <lineage>
        <taxon>Eukaryota</taxon>
        <taxon>Viridiplantae</taxon>
        <taxon>Streptophyta</taxon>
        <taxon>Embryophyta</taxon>
        <taxon>Tracheophyta</taxon>
        <taxon>Spermatophyta</taxon>
        <taxon>Magnoliopsida</taxon>
        <taxon>eudicotyledons</taxon>
        <taxon>Gunneridae</taxon>
        <taxon>Pentapetalae</taxon>
        <taxon>Caryophyllales</taxon>
        <taxon>Chenopodiaceae</taxon>
        <taxon>Chenopodioideae</taxon>
        <taxon>Atripliceae</taxon>
        <taxon>Chenopodium</taxon>
    </lineage>
</organism>
<sequence>MKEQTQKRTTEARRVSRNFRLPEAHKQAIRDVGFGSFLLLDLDSKKNSFCHELVARFNPDRASLQLPNREEIEVLSEDVHVVFGLPIGGREIKDNKWIEEDEESQIKAFAKFLNEKKVGNGRGVSRFNTTMKEMRWKNNENYNDYGVYALKHMETYMGQLDECWDIGFDPKDPDIMKKLRIEYCGKILTSPANVLQDEVIAKSKTWALEQLRHVNQ</sequence>
<proteinExistence type="predicted"/>
<dbReference type="PANTHER" id="PTHR34835">
    <property type="entry name" value="OS07G0283600 PROTEIN-RELATED"/>
    <property type="match status" value="1"/>
</dbReference>
<keyword evidence="2" id="KW-1185">Reference proteome</keyword>
<accession>A0A803N244</accession>
<dbReference type="EnsemblPlants" id="AUR62039197-RA">
    <property type="protein sequence ID" value="AUR62039197-RA:cds"/>
    <property type="gene ID" value="AUR62039197"/>
</dbReference>
<evidence type="ECO:0000313" key="1">
    <source>
        <dbReference type="EnsemblPlants" id="AUR62039197-RA:cds"/>
    </source>
</evidence>